<dbReference type="NCBIfam" id="TIGR00026">
    <property type="entry name" value="hi_GC_TIGR00026"/>
    <property type="match status" value="1"/>
</dbReference>
<reference evidence="3 4" key="1">
    <citation type="submission" date="2016-10" db="EMBL/GenBank/DDBJ databases">
        <authorList>
            <person name="de Groot N.N."/>
        </authorList>
    </citation>
    <scope>NUCLEOTIDE SEQUENCE [LARGE SCALE GENOMIC DNA]</scope>
    <source>
        <strain evidence="3 4">CPCC 201259</strain>
    </source>
</reference>
<evidence type="ECO:0000313" key="5">
    <source>
        <dbReference type="Proteomes" id="UP000270697"/>
    </source>
</evidence>
<reference evidence="2 5" key="2">
    <citation type="submission" date="2018-10" db="EMBL/GenBank/DDBJ databases">
        <title>Sequencing the genomes of 1000 actinobacteria strains.</title>
        <authorList>
            <person name="Klenk H.-P."/>
        </authorList>
    </citation>
    <scope>NUCLEOTIDE SEQUENCE [LARGE SCALE GENOMIC DNA]</scope>
    <source>
        <strain evidence="2 5">DSM 45119</strain>
    </source>
</reference>
<keyword evidence="1" id="KW-0472">Membrane</keyword>
<protein>
    <submittedName>
        <fullName evidence="2">Deazaflavin-dependent oxidoreductase (Nitroreductase family)</fullName>
    </submittedName>
    <submittedName>
        <fullName evidence="3">Deazaflavin-dependent oxidoreductase, nitroreductase family</fullName>
    </submittedName>
</protein>
<name>A0A1I5JVD1_9PSEU</name>
<dbReference type="EMBL" id="RBXX01000002">
    <property type="protein sequence ID" value="RKT86938.1"/>
    <property type="molecule type" value="Genomic_DNA"/>
</dbReference>
<gene>
    <name evidence="2" type="ORF">ATL45_5320</name>
    <name evidence="3" type="ORF">SAMN05421805_12422</name>
</gene>
<dbReference type="Gene3D" id="2.30.110.10">
    <property type="entry name" value="Electron Transport, Fmn-binding Protein, Chain A"/>
    <property type="match status" value="1"/>
</dbReference>
<evidence type="ECO:0000313" key="3">
    <source>
        <dbReference type="EMBL" id="SFO76276.1"/>
    </source>
</evidence>
<evidence type="ECO:0000313" key="4">
    <source>
        <dbReference type="Proteomes" id="UP000199398"/>
    </source>
</evidence>
<keyword evidence="1" id="KW-1133">Transmembrane helix</keyword>
<dbReference type="InterPro" id="IPR004378">
    <property type="entry name" value="F420H2_quin_Rdtase"/>
</dbReference>
<dbReference type="InterPro" id="IPR012349">
    <property type="entry name" value="Split_barrel_FMN-bd"/>
</dbReference>
<dbReference type="Pfam" id="PF04075">
    <property type="entry name" value="F420H2_quin_red"/>
    <property type="match status" value="1"/>
</dbReference>
<dbReference type="Proteomes" id="UP000270697">
    <property type="component" value="Unassembled WGS sequence"/>
</dbReference>
<proteinExistence type="predicted"/>
<keyword evidence="1" id="KW-0812">Transmembrane</keyword>
<dbReference type="RefSeq" id="WP_093159365.1">
    <property type="nucleotide sequence ID" value="NZ_FOUP01000024.1"/>
</dbReference>
<feature type="transmembrane region" description="Helical" evidence="1">
    <location>
        <begin position="20"/>
        <end position="39"/>
    </location>
</feature>
<evidence type="ECO:0000313" key="2">
    <source>
        <dbReference type="EMBL" id="RKT86938.1"/>
    </source>
</evidence>
<dbReference type="EMBL" id="FOUP01000024">
    <property type="protein sequence ID" value="SFO76276.1"/>
    <property type="molecule type" value="Genomic_DNA"/>
</dbReference>
<accession>A0A1I5JVD1</accession>
<dbReference type="Proteomes" id="UP000199398">
    <property type="component" value="Unassembled WGS sequence"/>
</dbReference>
<organism evidence="3 4">
    <name type="scientific">Saccharopolyspora antimicrobica</name>
    <dbReference type="NCBI Taxonomy" id="455193"/>
    <lineage>
        <taxon>Bacteria</taxon>
        <taxon>Bacillati</taxon>
        <taxon>Actinomycetota</taxon>
        <taxon>Actinomycetes</taxon>
        <taxon>Pseudonocardiales</taxon>
        <taxon>Pseudonocardiaceae</taxon>
        <taxon>Saccharopolyspora</taxon>
    </lineage>
</organism>
<evidence type="ECO:0000256" key="1">
    <source>
        <dbReference type="SAM" id="Phobius"/>
    </source>
</evidence>
<dbReference type="STRING" id="455193.SAMN05421805_12422"/>
<dbReference type="GO" id="GO:0016491">
    <property type="term" value="F:oxidoreductase activity"/>
    <property type="evidence" value="ECO:0007669"/>
    <property type="project" value="InterPro"/>
</dbReference>
<keyword evidence="5" id="KW-1185">Reference proteome</keyword>
<dbReference type="AlphaFoldDB" id="A0A1I5JVD1"/>
<sequence length="158" mass="18106">MSVTDRKPRGLLRVLLRAPIYLYRAGLGFLAGHRFVYLAHRGRRTGARREVVVEVVGYDPEIPEVVVVAAWGKNPDWYRNIQAAPAIEVRLSRHRWPRPEHRYLDAAEVQRVLLAYSRAHPSAWKRLAPLLGFPADPADSRWPEVAARTRAIAFRPRS</sequence>
<dbReference type="OrthoDB" id="163266at2"/>